<reference evidence="8" key="1">
    <citation type="journal article" date="2011" name="Genome Res.">
        <title>Phylogeny-wide analysis of social amoeba genomes highlights ancient origins for complex intercellular communication.</title>
        <authorList>
            <person name="Heidel A.J."/>
            <person name="Lawal H.M."/>
            <person name="Felder M."/>
            <person name="Schilde C."/>
            <person name="Helps N.R."/>
            <person name="Tunggal B."/>
            <person name="Rivero F."/>
            <person name="John U."/>
            <person name="Schleicher M."/>
            <person name="Eichinger L."/>
            <person name="Platzer M."/>
            <person name="Noegel A.A."/>
            <person name="Schaap P."/>
            <person name="Gloeckner G."/>
        </authorList>
    </citation>
    <scope>NUCLEOTIDE SEQUENCE [LARGE SCALE GENOMIC DNA]</scope>
    <source>
        <strain evidence="8">SH3</strain>
    </source>
</reference>
<proteinExistence type="predicted"/>
<keyword evidence="8" id="KW-1185">Reference proteome</keyword>
<dbReference type="InterPro" id="IPR002641">
    <property type="entry name" value="PNPLA_dom"/>
</dbReference>
<evidence type="ECO:0000313" key="8">
    <source>
        <dbReference type="Proteomes" id="UP000007797"/>
    </source>
</evidence>
<evidence type="ECO:0000313" key="7">
    <source>
        <dbReference type="EMBL" id="EGG24333.1"/>
    </source>
</evidence>
<dbReference type="KEGG" id="dfa:DFA_06483"/>
<evidence type="ECO:0000256" key="3">
    <source>
        <dbReference type="ARBA" id="ARBA00023098"/>
    </source>
</evidence>
<keyword evidence="5" id="KW-0732">Signal</keyword>
<dbReference type="RefSeq" id="XP_004362184.1">
    <property type="nucleotide sequence ID" value="XM_004362127.1"/>
</dbReference>
<evidence type="ECO:0000259" key="6">
    <source>
        <dbReference type="PROSITE" id="PS51635"/>
    </source>
</evidence>
<dbReference type="GeneID" id="14876346"/>
<evidence type="ECO:0000256" key="5">
    <source>
        <dbReference type="SAM" id="SignalP"/>
    </source>
</evidence>
<dbReference type="GO" id="GO:0016042">
    <property type="term" value="P:lipid catabolic process"/>
    <property type="evidence" value="ECO:0007669"/>
    <property type="project" value="UniProtKB-UniRule"/>
</dbReference>
<name>F4PJ47_CACFS</name>
<feature type="chain" id="PRO_5003313172" evidence="5">
    <location>
        <begin position="23"/>
        <end position="335"/>
    </location>
</feature>
<feature type="signal peptide" evidence="5">
    <location>
        <begin position="1"/>
        <end position="22"/>
    </location>
</feature>
<feature type="domain" description="PNPLA" evidence="6">
    <location>
        <begin position="38"/>
        <end position="217"/>
    </location>
</feature>
<evidence type="ECO:0000256" key="1">
    <source>
        <dbReference type="ARBA" id="ARBA00022801"/>
    </source>
</evidence>
<dbReference type="PROSITE" id="PS51635">
    <property type="entry name" value="PNPLA"/>
    <property type="match status" value="1"/>
</dbReference>
<feature type="active site" description="Proton acceptor" evidence="4">
    <location>
        <position position="204"/>
    </location>
</feature>
<dbReference type="InterPro" id="IPR016035">
    <property type="entry name" value="Acyl_Trfase/lysoPLipase"/>
</dbReference>
<dbReference type="OrthoDB" id="17120at2759"/>
<dbReference type="GO" id="GO:0016298">
    <property type="term" value="F:lipase activity"/>
    <property type="evidence" value="ECO:0007669"/>
    <property type="project" value="UniProtKB-ARBA"/>
</dbReference>
<dbReference type="AlphaFoldDB" id="F4PJ47"/>
<dbReference type="OMA" id="WQFATGI"/>
<dbReference type="Proteomes" id="UP000007797">
    <property type="component" value="Unassembled WGS sequence"/>
</dbReference>
<keyword evidence="1 4" id="KW-0378">Hydrolase</keyword>
<protein>
    <submittedName>
        <fullName evidence="7">Patatin family protein</fullName>
    </submittedName>
</protein>
<dbReference type="PANTHER" id="PTHR14226">
    <property type="entry name" value="NEUROPATHY TARGET ESTERASE/SWISS CHEESE D.MELANOGASTER"/>
    <property type="match status" value="1"/>
</dbReference>
<feature type="short sequence motif" description="GXSXG" evidence="4">
    <location>
        <begin position="73"/>
        <end position="77"/>
    </location>
</feature>
<dbReference type="EMBL" id="GL883007">
    <property type="protein sequence ID" value="EGG24333.1"/>
    <property type="molecule type" value="Genomic_DNA"/>
</dbReference>
<dbReference type="InterPro" id="IPR050301">
    <property type="entry name" value="NTE"/>
</dbReference>
<evidence type="ECO:0000256" key="2">
    <source>
        <dbReference type="ARBA" id="ARBA00022963"/>
    </source>
</evidence>
<sequence>MKFDYSILILIFSVVVLATVSAAVSSSSSGDSSVCRAVSFSGAGDRGAYEAGVVAGLVDSRDPADLMWQFATGISAGSINAAGMAMYNIGNEVGGKDFLVNQWLGINKRDIYTDWKIGGVVDGLLFQKGIFDNTALYNFMGNVLNVTALQSSTRGLLIGATDITTGLFQRFEKNETNIVDCVVASASIPAVFPPAQFWGQTFVDGGVTYMTPISDTARLCQETGAEKIIIDVIVIGNPTLQEDCSNYTSLPILMRSASIVQHNIAMKDIETVFQAFDNVQVNLFYPSQSLPGYFLGFEYSKIMVSIGYKDGQDENNVITLTNDNYKEIISKLYYK</sequence>
<organism evidence="7 8">
    <name type="scientific">Cavenderia fasciculata</name>
    <name type="common">Slime mold</name>
    <name type="synonym">Dictyostelium fasciculatum</name>
    <dbReference type="NCBI Taxonomy" id="261658"/>
    <lineage>
        <taxon>Eukaryota</taxon>
        <taxon>Amoebozoa</taxon>
        <taxon>Evosea</taxon>
        <taxon>Eumycetozoa</taxon>
        <taxon>Dictyostelia</taxon>
        <taxon>Acytosteliales</taxon>
        <taxon>Cavenderiaceae</taxon>
        <taxon>Cavenderia</taxon>
    </lineage>
</organism>
<feature type="short sequence motif" description="GXGXXG" evidence="4">
    <location>
        <begin position="42"/>
        <end position="47"/>
    </location>
</feature>
<dbReference type="Pfam" id="PF01734">
    <property type="entry name" value="Patatin"/>
    <property type="match status" value="1"/>
</dbReference>
<gene>
    <name evidence="7" type="ORF">DFA_06483</name>
</gene>
<dbReference type="SUPFAM" id="SSF52151">
    <property type="entry name" value="FabD/lysophospholipase-like"/>
    <property type="match status" value="1"/>
</dbReference>
<accession>F4PJ47</accession>
<dbReference type="Gene3D" id="3.40.1090.10">
    <property type="entry name" value="Cytosolic phospholipase A2 catalytic domain"/>
    <property type="match status" value="1"/>
</dbReference>
<keyword evidence="2 4" id="KW-0442">Lipid degradation</keyword>
<keyword evidence="3 4" id="KW-0443">Lipid metabolism</keyword>
<feature type="short sequence motif" description="DGA/G" evidence="4">
    <location>
        <begin position="204"/>
        <end position="206"/>
    </location>
</feature>
<dbReference type="PANTHER" id="PTHR14226:SF29">
    <property type="entry name" value="NEUROPATHY TARGET ESTERASE SWS"/>
    <property type="match status" value="1"/>
</dbReference>
<evidence type="ECO:0000256" key="4">
    <source>
        <dbReference type="PROSITE-ProRule" id="PRU01161"/>
    </source>
</evidence>
<feature type="active site" description="Nucleophile" evidence="4">
    <location>
        <position position="75"/>
    </location>
</feature>
<dbReference type="GO" id="GO:0052689">
    <property type="term" value="F:carboxylic ester hydrolase activity"/>
    <property type="evidence" value="ECO:0007669"/>
    <property type="project" value="UniProtKB-ARBA"/>
</dbReference>